<keyword evidence="1" id="KW-0812">Transmembrane</keyword>
<keyword evidence="1" id="KW-0472">Membrane</keyword>
<keyword evidence="1" id="KW-1133">Transmembrane helix</keyword>
<feature type="transmembrane region" description="Helical" evidence="1">
    <location>
        <begin position="26"/>
        <end position="46"/>
    </location>
</feature>
<evidence type="ECO:0000256" key="1">
    <source>
        <dbReference type="SAM" id="Phobius"/>
    </source>
</evidence>
<dbReference type="EMBL" id="BK029940">
    <property type="protein sequence ID" value="DAD55781.1"/>
    <property type="molecule type" value="Genomic_DNA"/>
</dbReference>
<reference evidence="2" key="1">
    <citation type="journal article" date="2021" name="Proc. Natl. Acad. Sci. U.S.A.">
        <title>A Catalog of Tens of Thousands of Viruses from Human Metagenomes Reveals Hidden Associations with Chronic Diseases.</title>
        <authorList>
            <person name="Tisza M.J."/>
            <person name="Buck C.B."/>
        </authorList>
    </citation>
    <scope>NUCLEOTIDE SEQUENCE</scope>
    <source>
        <strain evidence="2">CtOZu12</strain>
    </source>
</reference>
<accession>A0A8D9UHQ9</accession>
<protein>
    <submittedName>
        <fullName evidence="2">Uncharacterized protein</fullName>
    </submittedName>
</protein>
<proteinExistence type="predicted"/>
<organism evidence="2">
    <name type="scientific">Bacteriophage sp</name>
    <dbReference type="NCBI Taxonomy" id="38018"/>
    <lineage>
        <taxon>Viruses</taxon>
    </lineage>
</organism>
<sequence length="76" mass="8593">MRGYGSLNSMCIVTYQHNFVKYFKKGILLCLLKLISILFGAITTLISKIGLRISKKISNTVELISLLGLERCLSRR</sequence>
<evidence type="ECO:0000313" key="2">
    <source>
        <dbReference type="EMBL" id="DAD55781.1"/>
    </source>
</evidence>
<name>A0A8D9UHQ9_9VIRU</name>